<proteinExistence type="predicted"/>
<dbReference type="EMBL" id="CP042433">
    <property type="protein sequence ID" value="QEC54646.1"/>
    <property type="molecule type" value="Genomic_DNA"/>
</dbReference>
<evidence type="ECO:0000313" key="1">
    <source>
        <dbReference type="EMBL" id="QEC54646.1"/>
    </source>
</evidence>
<dbReference type="Proteomes" id="UP000321204">
    <property type="component" value="Chromosome"/>
</dbReference>
<accession>A0A5B8UEB5</accession>
<organism evidence="1 2">
    <name type="scientific">Flavisolibacter ginsenosidimutans</name>
    <dbReference type="NCBI Taxonomy" id="661481"/>
    <lineage>
        <taxon>Bacteria</taxon>
        <taxon>Pseudomonadati</taxon>
        <taxon>Bacteroidota</taxon>
        <taxon>Chitinophagia</taxon>
        <taxon>Chitinophagales</taxon>
        <taxon>Chitinophagaceae</taxon>
        <taxon>Flavisolibacter</taxon>
    </lineage>
</organism>
<name>A0A5B8UEB5_9BACT</name>
<reference evidence="1 2" key="1">
    <citation type="journal article" date="2015" name="Int. J. Syst. Evol. Microbiol.">
        <title>Flavisolibacter ginsenosidimutans sp. nov., with ginsenoside-converting activity isolated from soil used for cultivating ginseng.</title>
        <authorList>
            <person name="Zhao Y."/>
            <person name="Liu Q."/>
            <person name="Kang M.S."/>
            <person name="Jin F."/>
            <person name="Yu H."/>
            <person name="Im W.T."/>
        </authorList>
    </citation>
    <scope>NUCLEOTIDE SEQUENCE [LARGE SCALE GENOMIC DNA]</scope>
    <source>
        <strain evidence="1 2">Gsoil 636</strain>
    </source>
</reference>
<keyword evidence="2" id="KW-1185">Reference proteome</keyword>
<dbReference type="AlphaFoldDB" id="A0A5B8UEB5"/>
<protein>
    <submittedName>
        <fullName evidence="1">Uncharacterized protein</fullName>
    </submittedName>
</protein>
<evidence type="ECO:0000313" key="2">
    <source>
        <dbReference type="Proteomes" id="UP000321204"/>
    </source>
</evidence>
<dbReference type="KEGG" id="fgg:FSB75_01600"/>
<dbReference type="PROSITE" id="PS51257">
    <property type="entry name" value="PROKAR_LIPOPROTEIN"/>
    <property type="match status" value="1"/>
</dbReference>
<sequence length="209" mass="24716">MRLLSYITFLITLIPVLISCNQQNHNSQVQRVVKIQRPRSDKYDSTVFENLYNKLYFHQNLSKAEIDSFTINSDTRAEFYDLLEEFKREDIFPPEFNTFEKAAESRLTNWLEYPTELDTIPSQLELLKKVNLIDSGVTYTYYAFRFKTEQPHWAAKDGWMIGVVGPYLKDSKPYDWTGGTFSNFKKEKQITPEKEAEWAHKNVFKRSPE</sequence>
<gene>
    <name evidence="1" type="ORF">FSB75_01600</name>
</gene>
<dbReference type="RefSeq" id="WP_146781756.1">
    <property type="nucleotide sequence ID" value="NZ_BAABIO010000006.1"/>
</dbReference>
<dbReference type="OrthoDB" id="2618657at2"/>